<dbReference type="InterPro" id="IPR027417">
    <property type="entry name" value="P-loop_NTPase"/>
</dbReference>
<dbReference type="Proteomes" id="UP001576774">
    <property type="component" value="Unassembled WGS sequence"/>
</dbReference>
<evidence type="ECO:0000313" key="4">
    <source>
        <dbReference type="EMBL" id="MFB2876597.1"/>
    </source>
</evidence>
<dbReference type="Pfam" id="PF05729">
    <property type="entry name" value="NACHT"/>
    <property type="match status" value="1"/>
</dbReference>
<name>A0ABV4X2C0_9CYAN</name>
<evidence type="ECO:0000256" key="2">
    <source>
        <dbReference type="SAM" id="Phobius"/>
    </source>
</evidence>
<comment type="caution">
    <text evidence="4">The sequence shown here is derived from an EMBL/GenBank/DDBJ whole genome shotgun (WGS) entry which is preliminary data.</text>
</comment>
<keyword evidence="2" id="KW-0812">Transmembrane</keyword>
<feature type="transmembrane region" description="Helical" evidence="2">
    <location>
        <begin position="72"/>
        <end position="91"/>
    </location>
</feature>
<evidence type="ECO:0000313" key="5">
    <source>
        <dbReference type="Proteomes" id="UP001576774"/>
    </source>
</evidence>
<feature type="compositionally biased region" description="Polar residues" evidence="1">
    <location>
        <begin position="1"/>
        <end position="23"/>
    </location>
</feature>
<dbReference type="Gene3D" id="1.25.40.620">
    <property type="match status" value="1"/>
</dbReference>
<evidence type="ECO:0000256" key="1">
    <source>
        <dbReference type="SAM" id="MobiDB-lite"/>
    </source>
</evidence>
<keyword evidence="2" id="KW-1133">Transmembrane helix</keyword>
<keyword evidence="2" id="KW-0472">Membrane</keyword>
<keyword evidence="5" id="KW-1185">Reference proteome</keyword>
<feature type="region of interest" description="Disordered" evidence="1">
    <location>
        <begin position="1"/>
        <end position="40"/>
    </location>
</feature>
<dbReference type="RefSeq" id="WP_413269724.1">
    <property type="nucleotide sequence ID" value="NZ_JBHFNQ010000055.1"/>
</dbReference>
<dbReference type="InterPro" id="IPR007111">
    <property type="entry name" value="NACHT_NTPase"/>
</dbReference>
<dbReference type="SUPFAM" id="SSF140869">
    <property type="entry name" value="GUN4-like"/>
    <property type="match status" value="1"/>
</dbReference>
<gene>
    <name evidence="4" type="ORF">ACE1CC_06870</name>
</gene>
<reference evidence="4 5" key="1">
    <citation type="submission" date="2024-09" db="EMBL/GenBank/DDBJ databases">
        <title>Floridaenema gen nov. (Aerosakkonemataceae, Aerosakkonematales ord. nov., Cyanobacteria) from benthic tropical and subtropical fresh waters, with the description of four new species.</title>
        <authorList>
            <person name="Moretto J.A."/>
            <person name="Berthold D.E."/>
            <person name="Lefler F.W."/>
            <person name="Huang I.-S."/>
            <person name="Laughinghouse H. IV."/>
        </authorList>
    </citation>
    <scope>NUCLEOTIDE SEQUENCE [LARGE SCALE GENOMIC DNA]</scope>
    <source>
        <strain evidence="4 5">BLCC-F46</strain>
    </source>
</reference>
<proteinExistence type="predicted"/>
<organism evidence="4 5">
    <name type="scientific">Floridaenema aerugineum BLCC-F46</name>
    <dbReference type="NCBI Taxonomy" id="3153654"/>
    <lineage>
        <taxon>Bacteria</taxon>
        <taxon>Bacillati</taxon>
        <taxon>Cyanobacteriota</taxon>
        <taxon>Cyanophyceae</taxon>
        <taxon>Oscillatoriophycideae</taxon>
        <taxon>Aerosakkonematales</taxon>
        <taxon>Aerosakkonemataceae</taxon>
        <taxon>Floridanema</taxon>
        <taxon>Floridanema aerugineum</taxon>
    </lineage>
</organism>
<accession>A0ABV4X2C0</accession>
<sequence>MSQESNPAPQPPDSTSKSPQTEKQTPEPAPKSPSEEKPERQFVQKSVQAFIQWSPLGGSGWLFVHFLLEQDWMLAIFMFPVTVVTAIWAAYTESFIARMREIYTDRGKQDADSLVKFMESLDRGLRWQLSGFEDKYLRCQANACRDYITEGFNQNFTPTLEEVFVPLELGDVHTMSLSPSLRQKDAEDIAAMQAQRDGLKIWDFLARMRKTPAYRRMVILAWGGYGKSTLLRHLTYTYCEKPKRARLRYQVPRLIPFLLYLRKWRDLLGQENAPNLAELITQHHIPQLPEGKRLTLPANWVENLLRRGDALVMLDGFDEVAEGQRQQISEWISRQMEDYPKSVFFLTSRPGGYKDYSAATKPQTSLFVKPFNSDQRQRFIEQWYFYRELYARAGRNTPEVKEEAIRKGTDLMQQIEQRSELKDMAQNPLLLNMIATFHYSYPGNELPRKRTELYKAICQLQLGDRPLARQINLLLPAKESQEVLQSVALEMVHQNRPILPQNELMVLIETHLKSLDDDVQPAAFLEEVVKVSELLVEREPEEYEFAHLSFQNYLAAVQIKKLGQESLLFQHFGDSWWRETILLYAAQVNPTNLIREACNNGSREAVSLAYDCWRETTRKVDSNLTAELQSLAEQLQLLRYRDLERYLQNGEWEKADQETYRLMILTVGKEEGQWFSEEELLNFPCEELRKIDGLWVEYSNGRFGFSVQKKIYLECGGIPDGKYYEEAWERFCDRVGWAKRKGKYILSSGFIFNTSAPKGHLPGSGSGGVYLTFFRDGEEEVWEVKAGRSAKVERSSSSEFGLRRAFFSSSLASRLVKCNI</sequence>
<dbReference type="PANTHER" id="PTHR34800">
    <property type="entry name" value="TETRAPYRROLE-BINDING PROTEIN, CHLOROPLASTIC"/>
    <property type="match status" value="1"/>
</dbReference>
<dbReference type="PROSITE" id="PS50837">
    <property type="entry name" value="NACHT"/>
    <property type="match status" value="1"/>
</dbReference>
<dbReference type="Gene3D" id="3.40.50.300">
    <property type="entry name" value="P-loop containing nucleotide triphosphate hydrolases"/>
    <property type="match status" value="1"/>
</dbReference>
<dbReference type="PANTHER" id="PTHR34800:SF1">
    <property type="entry name" value="TETRAPYRROLE-BINDING PROTEIN, CHLOROPLASTIC"/>
    <property type="match status" value="1"/>
</dbReference>
<evidence type="ECO:0000259" key="3">
    <source>
        <dbReference type="PROSITE" id="PS50837"/>
    </source>
</evidence>
<dbReference type="SUPFAM" id="SSF52540">
    <property type="entry name" value="P-loop containing nucleoside triphosphate hydrolases"/>
    <property type="match status" value="1"/>
</dbReference>
<dbReference type="InterPro" id="IPR037215">
    <property type="entry name" value="GUN4-like_sf"/>
</dbReference>
<dbReference type="Pfam" id="PF05419">
    <property type="entry name" value="GUN4"/>
    <property type="match status" value="1"/>
</dbReference>
<protein>
    <submittedName>
        <fullName evidence="4">GUN4 domain-containing protein</fullName>
    </submittedName>
</protein>
<dbReference type="EMBL" id="JBHFNQ010000055">
    <property type="protein sequence ID" value="MFB2876597.1"/>
    <property type="molecule type" value="Genomic_DNA"/>
</dbReference>
<dbReference type="InterPro" id="IPR008629">
    <property type="entry name" value="GUN4-like"/>
</dbReference>
<dbReference type="Gene3D" id="1.10.10.1770">
    <property type="entry name" value="Gun4-like"/>
    <property type="match status" value="1"/>
</dbReference>
<dbReference type="CDD" id="cd16383">
    <property type="entry name" value="GUN4"/>
    <property type="match status" value="1"/>
</dbReference>
<feature type="domain" description="NACHT" evidence="3">
    <location>
        <begin position="215"/>
        <end position="352"/>
    </location>
</feature>